<accession>X0XQT7</accession>
<gene>
    <name evidence="1" type="ORF">S01H1_80163</name>
</gene>
<dbReference type="AlphaFoldDB" id="X0XQT7"/>
<protein>
    <submittedName>
        <fullName evidence="1">Uncharacterized protein</fullName>
    </submittedName>
</protein>
<evidence type="ECO:0000313" key="1">
    <source>
        <dbReference type="EMBL" id="GAG45620.1"/>
    </source>
</evidence>
<comment type="caution">
    <text evidence="1">The sequence shown here is derived from an EMBL/GenBank/DDBJ whole genome shotgun (WGS) entry which is preliminary data.</text>
</comment>
<reference evidence="1" key="1">
    <citation type="journal article" date="2014" name="Front. Microbiol.">
        <title>High frequency of phylogenetically diverse reductive dehalogenase-homologous genes in deep subseafloor sedimentary metagenomes.</title>
        <authorList>
            <person name="Kawai M."/>
            <person name="Futagami T."/>
            <person name="Toyoda A."/>
            <person name="Takaki Y."/>
            <person name="Nishi S."/>
            <person name="Hori S."/>
            <person name="Arai W."/>
            <person name="Tsubouchi T."/>
            <person name="Morono Y."/>
            <person name="Uchiyama I."/>
            <person name="Ito T."/>
            <person name="Fujiyama A."/>
            <person name="Inagaki F."/>
            <person name="Takami H."/>
        </authorList>
    </citation>
    <scope>NUCLEOTIDE SEQUENCE</scope>
    <source>
        <strain evidence="1">Expedition CK06-06</strain>
    </source>
</reference>
<name>X0XQT7_9ZZZZ</name>
<sequence length="67" mass="7686">MYTILLLGYVGILDSLEFEPFIEMAYRIKSYVESVKDGGDEENYTNAVKTLSENLKDIIDDLAKSRF</sequence>
<proteinExistence type="predicted"/>
<dbReference type="EMBL" id="BARS01054103">
    <property type="protein sequence ID" value="GAG45620.1"/>
    <property type="molecule type" value="Genomic_DNA"/>
</dbReference>
<organism evidence="1">
    <name type="scientific">marine sediment metagenome</name>
    <dbReference type="NCBI Taxonomy" id="412755"/>
    <lineage>
        <taxon>unclassified sequences</taxon>
        <taxon>metagenomes</taxon>
        <taxon>ecological metagenomes</taxon>
    </lineage>
</organism>